<proteinExistence type="predicted"/>
<dbReference type="Proteomes" id="UP000168833">
    <property type="component" value="Segment"/>
</dbReference>
<organismHost>
    <name type="scientific">Myodes glareolus</name>
    <name type="common">Bank vole</name>
    <name type="synonym">Clethrionomys glareolus</name>
    <dbReference type="NCBI Taxonomy" id="447135"/>
</organismHost>
<organismHost>
    <name type="scientific">Loxodonta africana</name>
    <name type="common">African elephant</name>
    <dbReference type="NCBI Taxonomy" id="9785"/>
</organismHost>
<reference evidence="1 2" key="1">
    <citation type="submission" date="2013-03" db="EMBL/GenBank/DDBJ databases">
        <title>Genome-wide comparison of cowpoxviruses reveals a new clade related to Variola virus.</title>
        <authorList>
            <person name="Dabrowski P.W."/>
            <person name="Radonic A."/>
            <person name="Kurth A."/>
            <person name="Nitsche A."/>
        </authorList>
    </citation>
    <scope>NUCLEOTIDE SEQUENCE [LARGE SCALE GENOMIC DNA]</scope>
    <source>
        <strain evidence="1">HumLit08/1</strain>
    </source>
</reference>
<protein>
    <submittedName>
        <fullName evidence="1">CPXV152A protein</fullName>
    </submittedName>
</protein>
<evidence type="ECO:0000313" key="1">
    <source>
        <dbReference type="EMBL" id="AGY97665.1"/>
    </source>
</evidence>
<organismHost>
    <name type="scientific">Homo sapiens</name>
    <name type="common">Human</name>
    <dbReference type="NCBI Taxonomy" id="9606"/>
</organismHost>
<organismHost>
    <name type="scientific">Apodemus sylvaticus</name>
    <name type="common">European woodmouse</name>
    <dbReference type="NCBI Taxonomy" id="10129"/>
</organismHost>
<organismHost>
    <name type="scientific">Felis catus</name>
    <name type="common">Cat</name>
    <name type="synonym">Felis silvestris catus</name>
    <dbReference type="NCBI Taxonomy" id="9685"/>
</organismHost>
<organismHost>
    <name type="scientific">Microtus agrestis</name>
    <name type="common">Short-tailed field vole</name>
    <dbReference type="NCBI Taxonomy" id="29092"/>
</organismHost>
<sequence length="31" mass="3819">MIDCLVIILQHLELRQRWPSITKMFPFHVPR</sequence>
<gene>
    <name evidence="1" type="primary">CPXV152A</name>
</gene>
<accession>U5TA06</accession>
<name>U5TA06_COWPX</name>
<organism evidence="1 2">
    <name type="scientific">Cowpox virus</name>
    <name type="common">CPV</name>
    <dbReference type="NCBI Taxonomy" id="10243"/>
    <lineage>
        <taxon>Viruses</taxon>
        <taxon>Varidnaviria</taxon>
        <taxon>Bamfordvirae</taxon>
        <taxon>Nucleocytoviricota</taxon>
        <taxon>Pokkesviricetes</taxon>
        <taxon>Chitovirales</taxon>
        <taxon>Poxviridae</taxon>
        <taxon>Chordopoxvirinae</taxon>
        <taxon>Orthopoxvirus</taxon>
        <taxon>Orthopoxvirus cowpox</taxon>
    </lineage>
</organism>
<dbReference type="EMBL" id="KC813493">
    <property type="protein sequence ID" value="AGY97665.1"/>
    <property type="molecule type" value="Genomic_DNA"/>
</dbReference>
<organismHost>
    <name type="scientific">Mus musculus</name>
    <name type="common">Mouse</name>
    <dbReference type="NCBI Taxonomy" id="10090"/>
</organismHost>
<evidence type="ECO:0000313" key="2">
    <source>
        <dbReference type="Proteomes" id="UP000168833"/>
    </source>
</evidence>
<organismHost>
    <name type="scientific">Bos taurus</name>
    <name type="common">Bovine</name>
    <dbReference type="NCBI Taxonomy" id="9913"/>
</organismHost>